<gene>
    <name evidence="2" type="ORF">AOC36_03715</name>
</gene>
<dbReference type="EMBL" id="CP013213">
    <property type="protein sequence ID" value="AMC93111.1"/>
    <property type="molecule type" value="Genomic_DNA"/>
</dbReference>
<sequence>MKEHVIRLMPGDDLIGALENYCQKYEIEAAYIGTCVGSLSQVRFRKGHSKTVNTIIGPLEIVSCVGTLSKGGNHIHASVSDEDFYVRGGHLVQGCIVQSTAEIVLVQLENYELSRSKDVSGYKTLIINELQKS</sequence>
<proteinExistence type="predicted"/>
<name>A0A0X8GZ66_9FIRM</name>
<dbReference type="InterPro" id="IPR005175">
    <property type="entry name" value="PPC_dom"/>
</dbReference>
<dbReference type="Gene3D" id="3.30.1330.80">
    <property type="entry name" value="Hypothetical protein, similar to alpha- acetolactate decarboxylase, domain 2"/>
    <property type="match status" value="1"/>
</dbReference>
<dbReference type="KEGG" id="erl:AOC36_03715"/>
<dbReference type="RefSeq" id="WP_067631566.1">
    <property type="nucleotide sequence ID" value="NZ_CP013213.1"/>
</dbReference>
<dbReference type="PANTHER" id="PTHR34988:SF1">
    <property type="entry name" value="DNA-BINDING PROTEIN"/>
    <property type="match status" value="1"/>
</dbReference>
<dbReference type="PANTHER" id="PTHR34988">
    <property type="entry name" value="PROTEIN, PUTATIVE-RELATED"/>
    <property type="match status" value="1"/>
</dbReference>
<dbReference type="PROSITE" id="PS51742">
    <property type="entry name" value="PPC"/>
    <property type="match status" value="1"/>
</dbReference>
<dbReference type="STRING" id="1514105.AOC36_03715"/>
<reference evidence="2 3" key="1">
    <citation type="submission" date="2015-10" db="EMBL/GenBank/DDBJ databases">
        <title>Erysipelothrix larvae sp. LV19 isolated from the larval gut of the rhinoceros beetle, Trypoxylus dichotomus.</title>
        <authorList>
            <person name="Lim S."/>
            <person name="Kim B.-C."/>
        </authorList>
    </citation>
    <scope>NUCLEOTIDE SEQUENCE [LARGE SCALE GENOMIC DNA]</scope>
    <source>
        <strain evidence="2 3">LV19</strain>
    </source>
</reference>
<feature type="domain" description="PPC" evidence="1">
    <location>
        <begin position="1"/>
        <end position="128"/>
    </location>
</feature>
<dbReference type="Proteomes" id="UP000063781">
    <property type="component" value="Chromosome"/>
</dbReference>
<dbReference type="CDD" id="cd11378">
    <property type="entry name" value="DUF296"/>
    <property type="match status" value="1"/>
</dbReference>
<dbReference type="OrthoDB" id="552202at2"/>
<keyword evidence="2" id="KW-0238">DNA-binding</keyword>
<protein>
    <submittedName>
        <fullName evidence="2">DNA-binding protein</fullName>
    </submittedName>
</protein>
<organism evidence="2 3">
    <name type="scientific">Erysipelothrix larvae</name>
    <dbReference type="NCBI Taxonomy" id="1514105"/>
    <lineage>
        <taxon>Bacteria</taxon>
        <taxon>Bacillati</taxon>
        <taxon>Bacillota</taxon>
        <taxon>Erysipelotrichia</taxon>
        <taxon>Erysipelotrichales</taxon>
        <taxon>Erysipelotrichaceae</taxon>
        <taxon>Erysipelothrix</taxon>
    </lineage>
</organism>
<evidence type="ECO:0000313" key="3">
    <source>
        <dbReference type="Proteomes" id="UP000063781"/>
    </source>
</evidence>
<dbReference type="AlphaFoldDB" id="A0A0X8GZ66"/>
<keyword evidence="3" id="KW-1185">Reference proteome</keyword>
<dbReference type="SUPFAM" id="SSF117856">
    <property type="entry name" value="AF0104/ALDC/Ptd012-like"/>
    <property type="match status" value="1"/>
</dbReference>
<accession>A0A0X8GZ66</accession>
<dbReference type="Pfam" id="PF03479">
    <property type="entry name" value="PCC"/>
    <property type="match status" value="1"/>
</dbReference>
<dbReference type="GO" id="GO:0003677">
    <property type="term" value="F:DNA binding"/>
    <property type="evidence" value="ECO:0007669"/>
    <property type="project" value="UniProtKB-KW"/>
</dbReference>
<evidence type="ECO:0000259" key="1">
    <source>
        <dbReference type="PROSITE" id="PS51742"/>
    </source>
</evidence>
<evidence type="ECO:0000313" key="2">
    <source>
        <dbReference type="EMBL" id="AMC93111.1"/>
    </source>
</evidence>